<dbReference type="PROSITE" id="PS50878">
    <property type="entry name" value="RT_POL"/>
    <property type="match status" value="1"/>
</dbReference>
<dbReference type="AlphaFoldDB" id="A0A6L2JTB9"/>
<keyword evidence="2" id="KW-0695">RNA-directed DNA polymerase</keyword>
<dbReference type="SUPFAM" id="SSF56672">
    <property type="entry name" value="DNA/RNA polymerases"/>
    <property type="match status" value="1"/>
</dbReference>
<keyword evidence="2" id="KW-0548">Nucleotidyltransferase</keyword>
<proteinExistence type="predicted"/>
<dbReference type="Pfam" id="PF00078">
    <property type="entry name" value="RVT_1"/>
    <property type="match status" value="1"/>
</dbReference>
<dbReference type="InterPro" id="IPR000477">
    <property type="entry name" value="RT_dom"/>
</dbReference>
<keyword evidence="2" id="KW-0808">Transferase</keyword>
<dbReference type="Pfam" id="PF13966">
    <property type="entry name" value="zf-RVT"/>
    <property type="match status" value="1"/>
</dbReference>
<dbReference type="PANTHER" id="PTHR33116">
    <property type="entry name" value="REVERSE TRANSCRIPTASE ZINC-BINDING DOMAIN-CONTAINING PROTEIN-RELATED-RELATED"/>
    <property type="match status" value="1"/>
</dbReference>
<accession>A0A6L2JTB9</accession>
<name>A0A6L2JTB9_TANCI</name>
<dbReference type="InterPro" id="IPR043502">
    <property type="entry name" value="DNA/RNA_pol_sf"/>
</dbReference>
<evidence type="ECO:0000313" key="2">
    <source>
        <dbReference type="EMBL" id="GEU39075.1"/>
    </source>
</evidence>
<dbReference type="GO" id="GO:0003964">
    <property type="term" value="F:RNA-directed DNA polymerase activity"/>
    <property type="evidence" value="ECO:0007669"/>
    <property type="project" value="UniProtKB-KW"/>
</dbReference>
<dbReference type="EMBL" id="BKCJ010001129">
    <property type="protein sequence ID" value="GEU39075.1"/>
    <property type="molecule type" value="Genomic_DNA"/>
</dbReference>
<gene>
    <name evidence="2" type="ORF">Tci_011053</name>
</gene>
<comment type="caution">
    <text evidence="2">The sequence shown here is derived from an EMBL/GenBank/DDBJ whole genome shotgun (WGS) entry which is preliminary data.</text>
</comment>
<evidence type="ECO:0000259" key="1">
    <source>
        <dbReference type="PROSITE" id="PS50878"/>
    </source>
</evidence>
<reference evidence="2" key="1">
    <citation type="journal article" date="2019" name="Sci. Rep.">
        <title>Draft genome of Tanacetum cinerariifolium, the natural source of mosquito coil.</title>
        <authorList>
            <person name="Yamashiro T."/>
            <person name="Shiraishi A."/>
            <person name="Satake H."/>
            <person name="Nakayama K."/>
        </authorList>
    </citation>
    <scope>NUCLEOTIDE SEQUENCE</scope>
</reference>
<dbReference type="InterPro" id="IPR026960">
    <property type="entry name" value="RVT-Znf"/>
</dbReference>
<organism evidence="2">
    <name type="scientific">Tanacetum cinerariifolium</name>
    <name type="common">Dalmatian daisy</name>
    <name type="synonym">Chrysanthemum cinerariifolium</name>
    <dbReference type="NCBI Taxonomy" id="118510"/>
    <lineage>
        <taxon>Eukaryota</taxon>
        <taxon>Viridiplantae</taxon>
        <taxon>Streptophyta</taxon>
        <taxon>Embryophyta</taxon>
        <taxon>Tracheophyta</taxon>
        <taxon>Spermatophyta</taxon>
        <taxon>Magnoliopsida</taxon>
        <taxon>eudicotyledons</taxon>
        <taxon>Gunneridae</taxon>
        <taxon>Pentapetalae</taxon>
        <taxon>asterids</taxon>
        <taxon>campanulids</taxon>
        <taxon>Asterales</taxon>
        <taxon>Asteraceae</taxon>
        <taxon>Asteroideae</taxon>
        <taxon>Anthemideae</taxon>
        <taxon>Anthemidinae</taxon>
        <taxon>Tanacetum</taxon>
    </lineage>
</organism>
<feature type="domain" description="Reverse transcriptase" evidence="1">
    <location>
        <begin position="214"/>
        <end position="526"/>
    </location>
</feature>
<dbReference type="PANTHER" id="PTHR33116:SF79">
    <property type="entry name" value="REVERSE TRANSCRIPTASE DOMAIN, ZINC FINGER, CCHC-TYPE-RELATED"/>
    <property type="match status" value="1"/>
</dbReference>
<protein>
    <submittedName>
        <fullName evidence="2">RNA-directed DNA polymerase, eukaryota</fullName>
    </submittedName>
</protein>
<sequence length="854" mass="98181">MIPTNLSSNRLSKSRSQQSYDIFSSVYHSKFPPTNNQLRTSSNPRTQATIQNGQVLVQNVQGTQSQSYAGNAGNNQALGSRVINAVGNIGANQPRFKENMLLAQAQEAKFVLDEEQHDFLADSLEETNDFKAAVLSEAQWNSDEGDVSKPRSFERHMSKSTKQHPRFYNNDYTYLVNLSTEEKYTTSITKHYIARYYKEGIEDTIPKIWSKEVHRYHFEALNDLRIKSVIRIVVKKKCGYGFLTSIIVRRSNDKEYEFSYADLPRLSVNDVEDMYLLQLSEVKKFSDGTLVKIQENSIDMLSKNKLGRDNKRLKGRDRTDYDVKSSKEMLKKIDEVLRHREQLRRLEEYVGGRPKTINFFDFKKAFDSIRWDYLQDILKMFGFGDKWCGWINGCLNSTMGSVLVNGSPASEFQFHKGLKQGDPLSPFLFILIMESLHLSFSKVKDAGLFLGIPIGSSLTISHLFFEDDDIFVGKWDSLSIRTIVNVLKCFHLASGLKIKFHKSKLMEISTRPEEVDAATTTMGCSTFTIPFVHVGVKVGGAMSRIKYWYDVVAKVSSRLSKKKLKTLRIGGRLTLIKSLLTSIPLYHMFVFKVPSGVLKLLESIRRNFFNGVDGSERKMAWISWNKVLASKKYDGLGVSSFYALNRALLFKWVWPFFSHGSCLWTTFIKAIYSEDNALNSSSSLGGVEEEQLGLLLSRMDGLILTNIPDRWVWSLEATSEFSVKFVRQLIDDSILLKEEVATKWVKVMPIKINVFAWRVRFDKLPTRLNLSLKGIDISSIVSPLCHASVEFGSQIFFSCPMARQLWRKFMRWWELEDIDLASYDYWLLWLNSSRLSKRLKEILEGVCYVKWWLI</sequence>